<comment type="similarity">
    <text evidence="2 8">Belongs to the glycosyl hydrolase 43 family.</text>
</comment>
<dbReference type="OrthoDB" id="3879658at2759"/>
<organism evidence="10 11">
    <name type="scientific">Friedmanniomyces endolithicus</name>
    <dbReference type="NCBI Taxonomy" id="329885"/>
    <lineage>
        <taxon>Eukaryota</taxon>
        <taxon>Fungi</taxon>
        <taxon>Dikarya</taxon>
        <taxon>Ascomycota</taxon>
        <taxon>Pezizomycotina</taxon>
        <taxon>Dothideomycetes</taxon>
        <taxon>Dothideomycetidae</taxon>
        <taxon>Mycosphaerellales</taxon>
        <taxon>Teratosphaeriaceae</taxon>
        <taxon>Friedmanniomyces</taxon>
    </lineage>
</organism>
<feature type="active site" description="Proton acceptor" evidence="6">
    <location>
        <position position="74"/>
    </location>
</feature>
<evidence type="ECO:0000313" key="10">
    <source>
        <dbReference type="EMBL" id="TKA33965.1"/>
    </source>
</evidence>
<dbReference type="GO" id="GO:0005975">
    <property type="term" value="P:carbohydrate metabolic process"/>
    <property type="evidence" value="ECO:0007669"/>
    <property type="project" value="InterPro"/>
</dbReference>
<proteinExistence type="inferred from homology"/>
<evidence type="ECO:0000256" key="2">
    <source>
        <dbReference type="ARBA" id="ARBA00009865"/>
    </source>
</evidence>
<evidence type="ECO:0000313" key="11">
    <source>
        <dbReference type="Proteomes" id="UP000310066"/>
    </source>
</evidence>
<evidence type="ECO:0000256" key="4">
    <source>
        <dbReference type="ARBA" id="ARBA00023295"/>
    </source>
</evidence>
<evidence type="ECO:0000256" key="5">
    <source>
        <dbReference type="ARBA" id="ARBA00042202"/>
    </source>
</evidence>
<evidence type="ECO:0000256" key="6">
    <source>
        <dbReference type="PIRSR" id="PIRSR606710-1"/>
    </source>
</evidence>
<dbReference type="Gene3D" id="2.115.10.20">
    <property type="entry name" value="Glycosyl hydrolase domain, family 43"/>
    <property type="match status" value="1"/>
</dbReference>
<dbReference type="Pfam" id="PF04616">
    <property type="entry name" value="Glyco_hydro_43"/>
    <property type="match status" value="1"/>
</dbReference>
<feature type="site" description="Important for catalytic activity, responsible for pKa modulation of the active site Glu and correct orientation of both the proton donor and substrate" evidence="7">
    <location>
        <position position="199"/>
    </location>
</feature>
<keyword evidence="3 8" id="KW-0378">Hydrolase</keyword>
<reference evidence="10 11" key="1">
    <citation type="submission" date="2017-03" db="EMBL/GenBank/DDBJ databases">
        <title>Genomes of endolithic fungi from Antarctica.</title>
        <authorList>
            <person name="Coleine C."/>
            <person name="Masonjones S."/>
            <person name="Stajich J.E."/>
        </authorList>
    </citation>
    <scope>NUCLEOTIDE SEQUENCE [LARGE SCALE GENOMIC DNA]</scope>
    <source>
        <strain evidence="10 11">CCFEE 5311</strain>
    </source>
</reference>
<comment type="caution">
    <text evidence="10">The sequence shown here is derived from an EMBL/GenBank/DDBJ whole genome shotgun (WGS) entry which is preliminary data.</text>
</comment>
<dbReference type="InterPro" id="IPR023296">
    <property type="entry name" value="Glyco_hydro_beta-prop_sf"/>
</dbReference>
<evidence type="ECO:0000256" key="7">
    <source>
        <dbReference type="PIRSR" id="PIRSR606710-2"/>
    </source>
</evidence>
<protein>
    <recommendedName>
        <fullName evidence="5">Endo-1,5-alpha-L-arabinanase A</fullName>
    </recommendedName>
</protein>
<dbReference type="SUPFAM" id="SSF75005">
    <property type="entry name" value="Arabinanase/levansucrase/invertase"/>
    <property type="match status" value="1"/>
</dbReference>
<evidence type="ECO:0000256" key="1">
    <source>
        <dbReference type="ARBA" id="ARBA00004834"/>
    </source>
</evidence>
<evidence type="ECO:0000256" key="9">
    <source>
        <dbReference type="SAM" id="SignalP"/>
    </source>
</evidence>
<feature type="active site" description="Proton donor" evidence="6">
    <location>
        <position position="270"/>
    </location>
</feature>
<dbReference type="PANTHER" id="PTHR43301:SF3">
    <property type="entry name" value="ARABINAN ENDO-1,5-ALPHA-L-ARABINOSIDASE A-RELATED"/>
    <property type="match status" value="1"/>
</dbReference>
<keyword evidence="9" id="KW-0732">Signal</keyword>
<dbReference type="CDD" id="cd08999">
    <property type="entry name" value="GH43_ABN-like"/>
    <property type="match status" value="1"/>
</dbReference>
<sequence length="367" mass="38272">MLNCFGVCILLLATCLASPTPWPKLSLDDITALSLSRRFVERAGFPVASLSRSDDHIAKRSIAGASIGGANFADPSVIQTSDGKWYAFATRTIGSAIHIQAAQSSDLETWTLVVNEDGSQYDALPSMPAWVASGPSTTWAPDVVQVTDGTFVMYYSALAASSPTHHCIGAATANNVLGPYTPAGTEAMFCPLEQGGAIDASSFDENGQRYVVYKVDGNSIGHGGACNNAIAPFVSTPVILQHVAADGIAINGAATTLLDNAGASDQGVVEAPALMKSGSTYILFFSSNCFADGHYTLSYATSTSITGPYVRAARPLLQTGDRGFDSPGGADVAVDGQHMVLHAAYKGGRAMYQTVINVVEGVVSVWE</sequence>
<dbReference type="EMBL" id="NAJP01000082">
    <property type="protein sequence ID" value="TKA33965.1"/>
    <property type="molecule type" value="Genomic_DNA"/>
</dbReference>
<dbReference type="STRING" id="329885.A0A4U0UHF7"/>
<dbReference type="InterPro" id="IPR006710">
    <property type="entry name" value="Glyco_hydro_43"/>
</dbReference>
<feature type="signal peptide" evidence="9">
    <location>
        <begin position="1"/>
        <end position="17"/>
    </location>
</feature>
<gene>
    <name evidence="10" type="ORF">B0A54_14842</name>
</gene>
<dbReference type="Proteomes" id="UP000310066">
    <property type="component" value="Unassembled WGS sequence"/>
</dbReference>
<comment type="pathway">
    <text evidence="1">Glycan metabolism; L-arabinan degradation.</text>
</comment>
<dbReference type="AlphaFoldDB" id="A0A4U0UHF7"/>
<dbReference type="InterPro" id="IPR050727">
    <property type="entry name" value="GH43_arabinanases"/>
</dbReference>
<dbReference type="PANTHER" id="PTHR43301">
    <property type="entry name" value="ARABINAN ENDO-1,5-ALPHA-L-ARABINOSIDASE"/>
    <property type="match status" value="1"/>
</dbReference>
<accession>A0A4U0UHF7</accession>
<keyword evidence="4 8" id="KW-0326">Glycosidase</keyword>
<name>A0A4U0UHF7_9PEZI</name>
<evidence type="ECO:0000256" key="8">
    <source>
        <dbReference type="RuleBase" id="RU361187"/>
    </source>
</evidence>
<evidence type="ECO:0000256" key="3">
    <source>
        <dbReference type="ARBA" id="ARBA00022801"/>
    </source>
</evidence>
<dbReference type="GO" id="GO:0004553">
    <property type="term" value="F:hydrolase activity, hydrolyzing O-glycosyl compounds"/>
    <property type="evidence" value="ECO:0007669"/>
    <property type="project" value="InterPro"/>
</dbReference>
<feature type="chain" id="PRO_5020807143" description="Endo-1,5-alpha-L-arabinanase A" evidence="9">
    <location>
        <begin position="18"/>
        <end position="367"/>
    </location>
</feature>